<dbReference type="NCBIfam" id="TIGR03026">
    <property type="entry name" value="NDP-sugDHase"/>
    <property type="match status" value="1"/>
</dbReference>
<dbReference type="eggNOG" id="COG0677">
    <property type="taxonomic scope" value="Bacteria"/>
</dbReference>
<keyword evidence="1" id="KW-0560">Oxidoreductase</keyword>
<evidence type="ECO:0000313" key="6">
    <source>
        <dbReference type="Proteomes" id="UP000007382"/>
    </source>
</evidence>
<dbReference type="InterPro" id="IPR014026">
    <property type="entry name" value="UDP-Glc/GDP-Man_DH_dimer"/>
</dbReference>
<dbReference type="Pfam" id="PF03720">
    <property type="entry name" value="UDPG_MGDP_dh_C"/>
    <property type="match status" value="1"/>
</dbReference>
<accession>I0IRK0</accession>
<evidence type="ECO:0000256" key="2">
    <source>
        <dbReference type="ARBA" id="ARBA00023027"/>
    </source>
</evidence>
<dbReference type="RefSeq" id="WP_014450382.1">
    <property type="nucleotide sequence ID" value="NC_017094.1"/>
</dbReference>
<dbReference type="Pfam" id="PF00984">
    <property type="entry name" value="UDPG_MGDP_dh"/>
    <property type="match status" value="1"/>
</dbReference>
<evidence type="ECO:0000313" key="5">
    <source>
        <dbReference type="EMBL" id="BAM07899.1"/>
    </source>
</evidence>
<dbReference type="AlphaFoldDB" id="I0IRK0"/>
<dbReference type="EMBL" id="AP012342">
    <property type="protein sequence ID" value="BAM07899.1"/>
    <property type="molecule type" value="Genomic_DNA"/>
</dbReference>
<dbReference type="SUPFAM" id="SSF51735">
    <property type="entry name" value="NAD(P)-binding Rossmann-fold domains"/>
    <property type="match status" value="1"/>
</dbReference>
<dbReference type="GO" id="GO:0016628">
    <property type="term" value="F:oxidoreductase activity, acting on the CH-CH group of donors, NAD or NADP as acceptor"/>
    <property type="evidence" value="ECO:0007669"/>
    <property type="project" value="InterPro"/>
</dbReference>
<dbReference type="SUPFAM" id="SSF48179">
    <property type="entry name" value="6-phosphogluconate dehydrogenase C-terminal domain-like"/>
    <property type="match status" value="1"/>
</dbReference>
<gene>
    <name evidence="5" type="ordered locus">LFE_2226</name>
</gene>
<dbReference type="InterPro" id="IPR014027">
    <property type="entry name" value="UDP-Glc/GDP-Man_DH_C"/>
</dbReference>
<protein>
    <submittedName>
        <fullName evidence="5">UDP-glucose 6-dehydrogenase</fullName>
    </submittedName>
</protein>
<dbReference type="GO" id="GO:0016616">
    <property type="term" value="F:oxidoreductase activity, acting on the CH-OH group of donors, NAD or NADP as acceptor"/>
    <property type="evidence" value="ECO:0007669"/>
    <property type="project" value="InterPro"/>
</dbReference>
<dbReference type="PIRSF" id="PIRSF000124">
    <property type="entry name" value="UDPglc_GDPman_dh"/>
    <property type="match status" value="1"/>
</dbReference>
<evidence type="ECO:0000256" key="3">
    <source>
        <dbReference type="PIRNR" id="PIRNR000124"/>
    </source>
</evidence>
<dbReference type="InterPro" id="IPR036291">
    <property type="entry name" value="NAD(P)-bd_dom_sf"/>
</dbReference>
<dbReference type="Pfam" id="PF03721">
    <property type="entry name" value="UDPG_MGDP_dh_N"/>
    <property type="match status" value="1"/>
</dbReference>
<reference evidence="5 6" key="1">
    <citation type="journal article" date="2012" name="J. Bacteriol.">
        <title>Complete Genome Sequence of Leptospirillum ferrooxidans Strain C2-3, Isolated from a Fresh Volcanic Ash Deposit on the Island of Miyake, Japan.</title>
        <authorList>
            <person name="Fujimura R."/>
            <person name="Sato Y."/>
            <person name="Nishizawa T."/>
            <person name="Oshima K."/>
            <person name="Kim S.-W."/>
            <person name="Hattori M."/>
            <person name="Kamijo T."/>
            <person name="Ohta H."/>
        </authorList>
    </citation>
    <scope>NUCLEOTIDE SEQUENCE [LARGE SCALE GENOMIC DNA]</scope>
    <source>
        <strain evidence="5 6">C2-3</strain>
    </source>
</reference>
<dbReference type="HOGENOM" id="CLU_023810_3_2_0"/>
<dbReference type="KEGG" id="lfc:LFE_2226"/>
<dbReference type="OrthoDB" id="9803238at2"/>
<keyword evidence="6" id="KW-1185">Reference proteome</keyword>
<reference evidence="6" key="2">
    <citation type="submission" date="2012-03" db="EMBL/GenBank/DDBJ databases">
        <title>The complete genome sequence of the pioneer microbe on fresh volcanic deposit, Leptospirillum ferrooxidans strain C2-3.</title>
        <authorList>
            <person name="Fujimura R."/>
            <person name="Sato Y."/>
            <person name="Nishizawa T."/>
            <person name="Nanba K."/>
            <person name="Oshima K."/>
            <person name="Hattori M."/>
            <person name="Kamijo T."/>
            <person name="Ohta H."/>
        </authorList>
    </citation>
    <scope>NUCLEOTIDE SEQUENCE [LARGE SCALE GENOMIC DNA]</scope>
    <source>
        <strain evidence="6">C2-3</strain>
    </source>
</reference>
<dbReference type="SMART" id="SM00984">
    <property type="entry name" value="UDPG_MGDP_dh_C"/>
    <property type="match status" value="1"/>
</dbReference>
<dbReference type="Gene3D" id="3.40.50.720">
    <property type="entry name" value="NAD(P)-binding Rossmann-like Domain"/>
    <property type="match status" value="2"/>
</dbReference>
<dbReference type="GO" id="GO:0000271">
    <property type="term" value="P:polysaccharide biosynthetic process"/>
    <property type="evidence" value="ECO:0007669"/>
    <property type="project" value="InterPro"/>
</dbReference>
<evidence type="ECO:0000256" key="1">
    <source>
        <dbReference type="ARBA" id="ARBA00023002"/>
    </source>
</evidence>
<dbReference type="InterPro" id="IPR008927">
    <property type="entry name" value="6-PGluconate_DH-like_C_sf"/>
</dbReference>
<dbReference type="SUPFAM" id="SSF52413">
    <property type="entry name" value="UDP-glucose/GDP-mannose dehydrogenase C-terminal domain"/>
    <property type="match status" value="1"/>
</dbReference>
<dbReference type="InterPro" id="IPR036220">
    <property type="entry name" value="UDP-Glc/GDP-Man_DH_C_sf"/>
</dbReference>
<dbReference type="PANTHER" id="PTHR43491">
    <property type="entry name" value="UDP-N-ACETYL-D-MANNOSAMINE DEHYDROGENASE"/>
    <property type="match status" value="1"/>
</dbReference>
<sequence>MSLIDKIVSRKAVVGVIGCGYVGLPLAVEFAKKGFQVIAFDIDAPRVDQINKGDSYIPDVPSSELSEVTKSGHLIATTDFKKLKDVDTVSICVPTPLRKTRDPDISYIVKSLESIVANRKEGQLIVLESTTYPGTTREVMLPELEEKGKYKVGQDFYLAFSPERVDPGNQTHSIFNTPKVVGGITPTCTRAVSELYGTIVTKVVPVSSPESAEMVKLLENTFRSVNIGLVNELALMSHILNVNIWEVIEAAATKPFGFMPFFPGPGLGGHCIPIDPHYLSWKAKQSGFEARFIELAGVVNGAMPHHVLTRVNDALNEHSKCLKGSRILIVGVAYKKNVNDLRESPALDLMVLLEQKGVILEYTDPYISSFNLLGREFHSANIAPGTDLSRFDAAIVVTDHTNVDYLGLTQRLPVIVDTRNVFKGITNSKIFGL</sequence>
<dbReference type="InterPro" id="IPR001732">
    <property type="entry name" value="UDP-Glc/GDP-Man_DH_N"/>
</dbReference>
<dbReference type="PANTHER" id="PTHR43491:SF1">
    <property type="entry name" value="UDP-N-ACETYL-D-MANNOSAMINE DEHYDROGENASE"/>
    <property type="match status" value="1"/>
</dbReference>
<comment type="similarity">
    <text evidence="3">Belongs to the UDP-glucose/GDP-mannose dehydrogenase family.</text>
</comment>
<organism evidence="5 6">
    <name type="scientific">Leptospirillum ferrooxidans (strain C2-3)</name>
    <dbReference type="NCBI Taxonomy" id="1162668"/>
    <lineage>
        <taxon>Bacteria</taxon>
        <taxon>Pseudomonadati</taxon>
        <taxon>Nitrospirota</taxon>
        <taxon>Nitrospiria</taxon>
        <taxon>Nitrospirales</taxon>
        <taxon>Nitrospiraceae</taxon>
        <taxon>Leptospirillum</taxon>
    </lineage>
</organism>
<dbReference type="GO" id="GO:0051287">
    <property type="term" value="F:NAD binding"/>
    <property type="evidence" value="ECO:0007669"/>
    <property type="project" value="InterPro"/>
</dbReference>
<dbReference type="STRING" id="1162668.LFE_2226"/>
<dbReference type="Proteomes" id="UP000007382">
    <property type="component" value="Chromosome"/>
</dbReference>
<dbReference type="PATRIC" id="fig|1162668.3.peg.2638"/>
<name>I0IRK0_LEPFC</name>
<keyword evidence="2" id="KW-0520">NAD</keyword>
<proteinExistence type="inferred from homology"/>
<dbReference type="PIRSF" id="PIRSF500136">
    <property type="entry name" value="UDP_ManNAc_DH"/>
    <property type="match status" value="1"/>
</dbReference>
<evidence type="ECO:0000259" key="4">
    <source>
        <dbReference type="SMART" id="SM00984"/>
    </source>
</evidence>
<dbReference type="InterPro" id="IPR017476">
    <property type="entry name" value="UDP-Glc/GDP-Man"/>
</dbReference>
<dbReference type="InterPro" id="IPR028359">
    <property type="entry name" value="UDP_ManNAc/GlcNAc_DH"/>
</dbReference>
<feature type="domain" description="UDP-glucose/GDP-mannose dehydrogenase C-terminal" evidence="4">
    <location>
        <begin position="328"/>
        <end position="424"/>
    </location>
</feature>